<comment type="subcellular location">
    <subcellularLocation>
        <location evidence="2">Nucleus</location>
        <location evidence="2">Nucleolus</location>
    </subcellularLocation>
</comment>
<comment type="function">
    <text evidence="1">Required for biogenesis of the 60S ribosomal subunit.</text>
</comment>
<keyword evidence="6" id="KW-0539">Nucleus</keyword>
<dbReference type="WBParaSite" id="ACRNAN_scaffold303.g6995.t1">
    <property type="protein sequence ID" value="ACRNAN_scaffold303.g6995.t1"/>
    <property type="gene ID" value="ACRNAN_scaffold303.g6995"/>
</dbReference>
<evidence type="ECO:0000256" key="1">
    <source>
        <dbReference type="ARBA" id="ARBA00003439"/>
    </source>
</evidence>
<evidence type="ECO:0000256" key="7">
    <source>
        <dbReference type="SAM" id="MobiDB-lite"/>
    </source>
</evidence>
<evidence type="ECO:0000256" key="4">
    <source>
        <dbReference type="ARBA" id="ARBA00020522"/>
    </source>
</evidence>
<evidence type="ECO:0000256" key="3">
    <source>
        <dbReference type="ARBA" id="ARBA00006369"/>
    </source>
</evidence>
<reference evidence="10" key="1">
    <citation type="submission" date="2022-11" db="UniProtKB">
        <authorList>
            <consortium name="WormBaseParasite"/>
        </authorList>
    </citation>
    <scope>IDENTIFICATION</scope>
</reference>
<dbReference type="PROSITE" id="PS50833">
    <property type="entry name" value="BRIX"/>
    <property type="match status" value="1"/>
</dbReference>
<evidence type="ECO:0000259" key="8">
    <source>
        <dbReference type="PROSITE" id="PS50833"/>
    </source>
</evidence>
<feature type="region of interest" description="Disordered" evidence="7">
    <location>
        <begin position="1"/>
        <end position="51"/>
    </location>
</feature>
<dbReference type="Pfam" id="PF04427">
    <property type="entry name" value="Brix"/>
    <property type="match status" value="1"/>
</dbReference>
<evidence type="ECO:0000256" key="2">
    <source>
        <dbReference type="ARBA" id="ARBA00004604"/>
    </source>
</evidence>
<dbReference type="Gene3D" id="3.40.50.10480">
    <property type="entry name" value="Probable brix-domain ribosomal biogenesis protein"/>
    <property type="match status" value="1"/>
</dbReference>
<dbReference type="PANTHER" id="PTHR13634:SF0">
    <property type="entry name" value="RIBOSOME BIOGENESIS PROTEIN BRX1 HOMOLOG"/>
    <property type="match status" value="1"/>
</dbReference>
<name>A0A914DKK1_9BILA</name>
<dbReference type="PANTHER" id="PTHR13634">
    <property type="entry name" value="RIBOSOME BIOGENESIS PROTEIN BRIX"/>
    <property type="match status" value="1"/>
</dbReference>
<feature type="compositionally biased region" description="Basic and acidic residues" evidence="7">
    <location>
        <begin position="22"/>
        <end position="33"/>
    </location>
</feature>
<evidence type="ECO:0000313" key="9">
    <source>
        <dbReference type="Proteomes" id="UP000887540"/>
    </source>
</evidence>
<dbReference type="GO" id="GO:0019843">
    <property type="term" value="F:rRNA binding"/>
    <property type="evidence" value="ECO:0007669"/>
    <property type="project" value="InterPro"/>
</dbReference>
<dbReference type="GO" id="GO:0005730">
    <property type="term" value="C:nucleolus"/>
    <property type="evidence" value="ECO:0007669"/>
    <property type="project" value="UniProtKB-SubCell"/>
</dbReference>
<organism evidence="9 10">
    <name type="scientific">Acrobeloides nanus</name>
    <dbReference type="NCBI Taxonomy" id="290746"/>
    <lineage>
        <taxon>Eukaryota</taxon>
        <taxon>Metazoa</taxon>
        <taxon>Ecdysozoa</taxon>
        <taxon>Nematoda</taxon>
        <taxon>Chromadorea</taxon>
        <taxon>Rhabditida</taxon>
        <taxon>Tylenchina</taxon>
        <taxon>Cephalobomorpha</taxon>
        <taxon>Cephaloboidea</taxon>
        <taxon>Cephalobidae</taxon>
        <taxon>Acrobeloides</taxon>
    </lineage>
</organism>
<keyword evidence="5" id="KW-0690">Ribosome biogenesis</keyword>
<dbReference type="GO" id="GO:0006364">
    <property type="term" value="P:rRNA processing"/>
    <property type="evidence" value="ECO:0007669"/>
    <property type="project" value="InterPro"/>
</dbReference>
<dbReference type="SMART" id="SM00879">
    <property type="entry name" value="Brix"/>
    <property type="match status" value="1"/>
</dbReference>
<dbReference type="FunFam" id="3.40.50.10480:FF:000009">
    <property type="entry name" value="Ribosome biogenesis protein, putative"/>
    <property type="match status" value="1"/>
</dbReference>
<feature type="compositionally biased region" description="Basic residues" evidence="7">
    <location>
        <begin position="1"/>
        <end position="12"/>
    </location>
</feature>
<dbReference type="InterPro" id="IPR007109">
    <property type="entry name" value="Brix"/>
</dbReference>
<feature type="domain" description="Brix" evidence="8">
    <location>
        <begin position="62"/>
        <end position="252"/>
    </location>
</feature>
<dbReference type="SUPFAM" id="SSF52954">
    <property type="entry name" value="Class II aaRS ABD-related"/>
    <property type="match status" value="1"/>
</dbReference>
<proteinExistence type="inferred from homology"/>
<dbReference type="InterPro" id="IPR026532">
    <property type="entry name" value="BRX1"/>
</dbReference>
<evidence type="ECO:0000256" key="6">
    <source>
        <dbReference type="ARBA" id="ARBA00023242"/>
    </source>
</evidence>
<dbReference type="Proteomes" id="UP000887540">
    <property type="component" value="Unplaced"/>
</dbReference>
<dbReference type="GO" id="GO:0000027">
    <property type="term" value="P:ribosomal large subunit assembly"/>
    <property type="evidence" value="ECO:0007669"/>
    <property type="project" value="TreeGrafter"/>
</dbReference>
<dbReference type="AlphaFoldDB" id="A0A914DKK1"/>
<protein>
    <recommendedName>
        <fullName evidence="4">Ribosome biogenesis protein BRX1 homolog</fullName>
    </recommendedName>
</protein>
<comment type="similarity">
    <text evidence="3">Belongs to the BRX1 family.</text>
</comment>
<evidence type="ECO:0000313" key="10">
    <source>
        <dbReference type="WBParaSite" id="ACRNAN_scaffold303.g6995.t1"/>
    </source>
</evidence>
<evidence type="ECO:0000256" key="5">
    <source>
        <dbReference type="ARBA" id="ARBA00022517"/>
    </source>
</evidence>
<feature type="compositionally biased region" description="Acidic residues" evidence="7">
    <location>
        <begin position="34"/>
        <end position="43"/>
    </location>
</feature>
<sequence length="340" mass="39278">MTHFLSKKRKRPASSSEDSSENESKFQNPKDETISDSDSDSGTEIETQSNQKVVKSKWTDRDKVLLLCSRGSLARTRHLMNDFKRLMPHVHSEAKFDKKENLGALNEIAELSNCSKAMYFESRKGRDVYLWVSNVNGGPSMKFLVHNTHTMNELNLSGNCLKGSRPILVFDSQFDSKVHLKLIKETFKHVFKTPQYHPRSQPFIDHIFNFSITPDGRIWFRNYQVVDEKLELQEIGPRMVLEIIRIFDGPFSGTVLYDNPDYITPNTIRKQLKLKAAGKYENRQMQKQEAEIKEDMIQSVKIEDPVGEVFDTNKEIVGKSAYLLSKEIDRPKSKKKKARN</sequence>
<accession>A0A914DKK1</accession>
<keyword evidence="9" id="KW-1185">Reference proteome</keyword>